<dbReference type="Proteomes" id="UP000008312">
    <property type="component" value="Unassembled WGS sequence"/>
</dbReference>
<organism evidence="2">
    <name type="scientific">Blastocystis hominis</name>
    <dbReference type="NCBI Taxonomy" id="12968"/>
    <lineage>
        <taxon>Eukaryota</taxon>
        <taxon>Sar</taxon>
        <taxon>Stramenopiles</taxon>
        <taxon>Bigyra</taxon>
        <taxon>Opalozoa</taxon>
        <taxon>Opalinata</taxon>
        <taxon>Blastocystidae</taxon>
        <taxon>Blastocystis</taxon>
    </lineage>
</organism>
<gene>
    <name evidence="2" type="ORF">GSBLH_T00001013001</name>
</gene>
<name>D8LYT0_BLAHO</name>
<proteinExistence type="predicted"/>
<sequence>MDSSQSSLQIPKSQSTKEPIVAKTPAKEKPKVIILTPARRSITRTKNITIRKVRRKRRRKGKLSFRL</sequence>
<dbReference type="RefSeq" id="XP_012894783.1">
    <property type="nucleotide sequence ID" value="XM_013039329.1"/>
</dbReference>
<protein>
    <submittedName>
        <fullName evidence="2">Uncharacterized protein</fullName>
    </submittedName>
</protein>
<dbReference type="InParanoid" id="D8LYT0"/>
<dbReference type="AlphaFoldDB" id="D8LYT0"/>
<reference evidence="2" key="1">
    <citation type="submission" date="2010-02" db="EMBL/GenBank/DDBJ databases">
        <title>Sequencing and annotation of the Blastocystis hominis genome.</title>
        <authorList>
            <person name="Wincker P."/>
        </authorList>
    </citation>
    <scope>NUCLEOTIDE SEQUENCE</scope>
    <source>
        <strain evidence="2">Singapore isolate B</strain>
    </source>
</reference>
<keyword evidence="3" id="KW-1185">Reference proteome</keyword>
<dbReference type="GeneID" id="24918296"/>
<dbReference type="EMBL" id="FN668639">
    <property type="protein sequence ID" value="CBK20735.2"/>
    <property type="molecule type" value="Genomic_DNA"/>
</dbReference>
<evidence type="ECO:0000313" key="2">
    <source>
        <dbReference type="EMBL" id="CBK20735.2"/>
    </source>
</evidence>
<accession>D8LYT0</accession>
<feature type="compositionally biased region" description="Polar residues" evidence="1">
    <location>
        <begin position="1"/>
        <end position="17"/>
    </location>
</feature>
<evidence type="ECO:0000256" key="1">
    <source>
        <dbReference type="SAM" id="MobiDB-lite"/>
    </source>
</evidence>
<feature type="region of interest" description="Disordered" evidence="1">
    <location>
        <begin position="1"/>
        <end position="27"/>
    </location>
</feature>
<evidence type="ECO:0000313" key="3">
    <source>
        <dbReference type="Proteomes" id="UP000008312"/>
    </source>
</evidence>